<proteinExistence type="predicted"/>
<dbReference type="PANTHER" id="PTHR33414">
    <property type="entry name" value="PROTEIN PLASTID MOVEMENT IMPAIRED 1-RELATED 1"/>
    <property type="match status" value="1"/>
</dbReference>
<dbReference type="AlphaFoldDB" id="A0AAV5C3X3"/>
<reference evidence="2" key="1">
    <citation type="journal article" date="2018" name="DNA Res.">
        <title>Multiple hybrid de novo genome assembly of finger millet, an orphan allotetraploid crop.</title>
        <authorList>
            <person name="Hatakeyama M."/>
            <person name="Aluri S."/>
            <person name="Balachadran M.T."/>
            <person name="Sivarajan S.R."/>
            <person name="Patrignani A."/>
            <person name="Gruter S."/>
            <person name="Poveda L."/>
            <person name="Shimizu-Inatsugi R."/>
            <person name="Baeten J."/>
            <person name="Francoijs K.J."/>
            <person name="Nataraja K.N."/>
            <person name="Reddy Y.A.N."/>
            <person name="Phadnis S."/>
            <person name="Ravikumar R.L."/>
            <person name="Schlapbach R."/>
            <person name="Sreeman S.M."/>
            <person name="Shimizu K.K."/>
        </authorList>
    </citation>
    <scope>NUCLEOTIDE SEQUENCE</scope>
</reference>
<sequence length="531" mass="57964">MSSRPSPSGDAGDAAFARDIAMLNRALSFDHSEQTRHKPRLKLNSSSSSFRKLLPSSTTTSSSSSSSSFWKTAISYLGRRRLDCAFTLHVHSVDGLPAPLDGAPVSVQFRRPPASASARPVAAAHGAAAFEEALTLRAPVHFSRGARARAAVRYEPRHFTVSVFAAALDLGRHEVDLARLLPLSFRDLEDGAGSGFGKWTTSFRLACGARLNATFSCALVGEQHNGREVARPVLTSDYEDEGSPEAKHCTSVEVKKGDLVHSEYDSDSVEFDIVEHGVEYATDGPKGFKHVVLSNVADQAVQVEFEELFCSEYEAVELKTDENVIDVAVQWEIVRDGQDGTVESASVPTTTTPEAEGQLLADKELEDLESMFSYLSFVELGHEEFESPTTGEPDDTYKFGTRKGRSRSMDASSDYVAREFLDMLGIEHSPGGQPWGDDSGSPRERLWKQFEKEALASGNTILGLDFDDETKEPAICEDVVEDFDLSVIIHEAELELQNTNQHMDTRFQAKWLEDDGTVPAGGGKVQLACSG</sequence>
<protein>
    <recommendedName>
        <fullName evidence="1">C2 NT-type domain-containing protein</fullName>
    </recommendedName>
</protein>
<name>A0AAV5C3X3_ELECO</name>
<comment type="caution">
    <text evidence="2">The sequence shown here is derived from an EMBL/GenBank/DDBJ whole genome shotgun (WGS) entry which is preliminary data.</text>
</comment>
<dbReference type="PANTHER" id="PTHR33414:SF1">
    <property type="entry name" value="PROTEIN PLASTID MOVEMENT IMPAIRED 1-RELATED 1"/>
    <property type="match status" value="1"/>
</dbReference>
<evidence type="ECO:0000259" key="1">
    <source>
        <dbReference type="PROSITE" id="PS51840"/>
    </source>
</evidence>
<dbReference type="Proteomes" id="UP001054889">
    <property type="component" value="Unassembled WGS sequence"/>
</dbReference>
<evidence type="ECO:0000313" key="2">
    <source>
        <dbReference type="EMBL" id="GJM93346.1"/>
    </source>
</evidence>
<dbReference type="PROSITE" id="PS51840">
    <property type="entry name" value="C2_NT"/>
    <property type="match status" value="1"/>
</dbReference>
<dbReference type="EMBL" id="BQKI01000004">
    <property type="protein sequence ID" value="GJM93346.1"/>
    <property type="molecule type" value="Genomic_DNA"/>
</dbReference>
<dbReference type="InterPro" id="IPR019448">
    <property type="entry name" value="NT-C2"/>
</dbReference>
<feature type="domain" description="C2 NT-type" evidence="1">
    <location>
        <begin position="74"/>
        <end position="223"/>
    </location>
</feature>
<evidence type="ECO:0000313" key="3">
    <source>
        <dbReference type="Proteomes" id="UP001054889"/>
    </source>
</evidence>
<keyword evidence="3" id="KW-1185">Reference proteome</keyword>
<accession>A0AAV5C3X3</accession>
<organism evidence="2 3">
    <name type="scientific">Eleusine coracana subsp. coracana</name>
    <dbReference type="NCBI Taxonomy" id="191504"/>
    <lineage>
        <taxon>Eukaryota</taxon>
        <taxon>Viridiplantae</taxon>
        <taxon>Streptophyta</taxon>
        <taxon>Embryophyta</taxon>
        <taxon>Tracheophyta</taxon>
        <taxon>Spermatophyta</taxon>
        <taxon>Magnoliopsida</taxon>
        <taxon>Liliopsida</taxon>
        <taxon>Poales</taxon>
        <taxon>Poaceae</taxon>
        <taxon>PACMAD clade</taxon>
        <taxon>Chloridoideae</taxon>
        <taxon>Cynodonteae</taxon>
        <taxon>Eleusininae</taxon>
        <taxon>Eleusine</taxon>
    </lineage>
</organism>
<reference evidence="2" key="2">
    <citation type="submission" date="2021-12" db="EMBL/GenBank/DDBJ databases">
        <title>Resequencing data analysis of finger millet.</title>
        <authorList>
            <person name="Hatakeyama M."/>
            <person name="Aluri S."/>
            <person name="Balachadran M.T."/>
            <person name="Sivarajan S.R."/>
            <person name="Poveda L."/>
            <person name="Shimizu-Inatsugi R."/>
            <person name="Schlapbach R."/>
            <person name="Sreeman S.M."/>
            <person name="Shimizu K.K."/>
        </authorList>
    </citation>
    <scope>NUCLEOTIDE SEQUENCE</scope>
</reference>
<dbReference type="InterPro" id="IPR039614">
    <property type="entry name" value="PMI1-like"/>
</dbReference>
<gene>
    <name evidence="2" type="primary">ga09893</name>
    <name evidence="2" type="ORF">PR202_ga09893</name>
</gene>